<keyword evidence="4" id="KW-0677">Repeat</keyword>
<comment type="subcellular location">
    <subcellularLocation>
        <location evidence="1">Nucleus</location>
    </subcellularLocation>
</comment>
<evidence type="ECO:0000256" key="6">
    <source>
        <dbReference type="ARBA" id="ARBA00022833"/>
    </source>
</evidence>
<feature type="domain" description="C2H2-type" evidence="14">
    <location>
        <begin position="419"/>
        <end position="446"/>
    </location>
</feature>
<evidence type="ECO:0000259" key="13">
    <source>
        <dbReference type="PROSITE" id="PS50097"/>
    </source>
</evidence>
<protein>
    <submittedName>
        <fullName evidence="15">Transcriptional regulator Kaiso-like</fullName>
    </submittedName>
</protein>
<dbReference type="AlphaFoldDB" id="A0A0P7WWM5"/>
<evidence type="ECO:0000256" key="7">
    <source>
        <dbReference type="ARBA" id="ARBA00023015"/>
    </source>
</evidence>
<keyword evidence="9" id="KW-0804">Transcription</keyword>
<keyword evidence="10" id="KW-0539">Nucleus</keyword>
<comment type="caution">
    <text evidence="15">The sequence shown here is derived from an EMBL/GenBank/DDBJ whole genome shotgun (WGS) entry which is preliminary data.</text>
</comment>
<dbReference type="SMART" id="SM00355">
    <property type="entry name" value="ZnF_C2H2"/>
    <property type="match status" value="3"/>
</dbReference>
<dbReference type="InterPro" id="IPR013087">
    <property type="entry name" value="Znf_C2H2_type"/>
</dbReference>
<dbReference type="GO" id="GO:0008270">
    <property type="term" value="F:zinc ion binding"/>
    <property type="evidence" value="ECO:0007669"/>
    <property type="project" value="UniProtKB-KW"/>
</dbReference>
<organism evidence="15 16">
    <name type="scientific">Scleropages formosus</name>
    <name type="common">Asian bonytongue</name>
    <name type="synonym">Osteoglossum formosum</name>
    <dbReference type="NCBI Taxonomy" id="113540"/>
    <lineage>
        <taxon>Eukaryota</taxon>
        <taxon>Metazoa</taxon>
        <taxon>Chordata</taxon>
        <taxon>Craniata</taxon>
        <taxon>Vertebrata</taxon>
        <taxon>Euteleostomi</taxon>
        <taxon>Actinopterygii</taxon>
        <taxon>Neopterygii</taxon>
        <taxon>Teleostei</taxon>
        <taxon>Osteoglossocephala</taxon>
        <taxon>Osteoglossomorpha</taxon>
        <taxon>Osteoglossiformes</taxon>
        <taxon>Osteoglossidae</taxon>
        <taxon>Scleropages</taxon>
    </lineage>
</organism>
<accession>A0A0P7WWM5</accession>
<dbReference type="InterPro" id="IPR000210">
    <property type="entry name" value="BTB/POZ_dom"/>
</dbReference>
<keyword evidence="7" id="KW-0805">Transcription regulation</keyword>
<evidence type="ECO:0000313" key="16">
    <source>
        <dbReference type="Proteomes" id="UP000034805"/>
    </source>
</evidence>
<keyword evidence="3" id="KW-0479">Metal-binding</keyword>
<evidence type="ECO:0000256" key="11">
    <source>
        <dbReference type="PROSITE-ProRule" id="PRU00042"/>
    </source>
</evidence>
<dbReference type="EMBL" id="JARO02005859">
    <property type="protein sequence ID" value="KPP66116.1"/>
    <property type="molecule type" value="Genomic_DNA"/>
</dbReference>
<sequence>MTGLKLISATDTQYSEALLRSLDAQRKAGLFCDVTVVVRGRRFRAHRSILSASSPYFHELFSGAADVIELNCVKPEIFEEVLNYVYSSKIIRVRSDSLKDLIACGQTLGVRFIANLGIPLSHVKGLPGLSKDENDAQSKALQNVEVKKPEQIGLCAAVGAMPVITEAFSLSSQKFRKCDLSVKEKRSASTNERNTLRKKAHVVTRRQNSFAMDTEGGKLPLDSFPSQAQPDSSTLILPVEQETPDTSTSMPSSPSLSSALSAGGSCGSSNASTLVIVVPEEPRKRVLSGESYEVVGVQKKRVTTIIEKSSDNPGDFKLKLTDVWSPSSPESVMGDENQFEIDSSTSSFKEIAPDGEYACSAFPLNDQPGESGFKVKRGCRSLTSSPFSSTRSSSGIQQRRKAKSRQNYYELIMDGKTFYVCVVCKRSYSCLTSLQRHFNVHSWEKKYPCRYCSRVFALAEYRTKHELQHTGERRYQCLLCSMFFMNYQELSSHCKQTHNQHPSGRKERRDTENHLYRLLPCKTLEIKNYSSISDDCSGIPIISEDGRTYHVNLEKEPIAEPVGGSPAQGKVLNWDDIFVDMGPEACTGNSINHVEGTPEFEFIIPETY</sequence>
<keyword evidence="8" id="KW-0238">DNA-binding</keyword>
<evidence type="ECO:0000256" key="1">
    <source>
        <dbReference type="ARBA" id="ARBA00004123"/>
    </source>
</evidence>
<evidence type="ECO:0000256" key="12">
    <source>
        <dbReference type="SAM" id="MobiDB-lite"/>
    </source>
</evidence>
<feature type="compositionally biased region" description="Low complexity" evidence="12">
    <location>
        <begin position="244"/>
        <end position="264"/>
    </location>
</feature>
<dbReference type="Gene3D" id="3.30.160.60">
    <property type="entry name" value="Classic Zinc Finger"/>
    <property type="match status" value="3"/>
</dbReference>
<feature type="region of interest" description="Disordered" evidence="12">
    <location>
        <begin position="208"/>
        <end position="264"/>
    </location>
</feature>
<name>A0A0P7WWM5_SCLFO</name>
<feature type="domain" description="C2H2-type" evidence="14">
    <location>
        <begin position="475"/>
        <end position="503"/>
    </location>
</feature>
<dbReference type="GO" id="GO:0000978">
    <property type="term" value="F:RNA polymerase II cis-regulatory region sequence-specific DNA binding"/>
    <property type="evidence" value="ECO:0007669"/>
    <property type="project" value="TreeGrafter"/>
</dbReference>
<feature type="domain" description="C2H2-type" evidence="14">
    <location>
        <begin position="447"/>
        <end position="474"/>
    </location>
</feature>
<reference evidence="15 16" key="1">
    <citation type="submission" date="2015-08" db="EMBL/GenBank/DDBJ databases">
        <title>The genome of the Asian arowana (Scleropages formosus).</title>
        <authorList>
            <person name="Tan M.H."/>
            <person name="Gan H.M."/>
            <person name="Croft L.J."/>
            <person name="Austin C.M."/>
        </authorList>
    </citation>
    <scope>NUCLEOTIDE SEQUENCE [LARGE SCALE GENOMIC DNA]</scope>
    <source>
        <strain evidence="15">Aro1</strain>
    </source>
</reference>
<evidence type="ECO:0000256" key="3">
    <source>
        <dbReference type="ARBA" id="ARBA00022723"/>
    </source>
</evidence>
<dbReference type="InterPro" id="IPR050457">
    <property type="entry name" value="ZnFinger_BTB_dom_contain"/>
</dbReference>
<gene>
    <name evidence="15" type="ORF">Z043_115415</name>
</gene>
<dbReference type="STRING" id="113540.ENSSFOP00015016723"/>
<evidence type="ECO:0000256" key="4">
    <source>
        <dbReference type="ARBA" id="ARBA00022737"/>
    </source>
</evidence>
<dbReference type="SUPFAM" id="SSF57667">
    <property type="entry name" value="beta-beta-alpha zinc fingers"/>
    <property type="match status" value="2"/>
</dbReference>
<keyword evidence="6" id="KW-0862">Zinc</keyword>
<dbReference type="FunFam" id="3.30.160.60:FF:000749">
    <property type="entry name" value="Transcriptional regulator Kaiso"/>
    <property type="match status" value="1"/>
</dbReference>
<dbReference type="PANTHER" id="PTHR46105">
    <property type="entry name" value="AGAP004733-PA"/>
    <property type="match status" value="1"/>
</dbReference>
<dbReference type="FunFam" id="3.30.160.60:FF:000235">
    <property type="entry name" value="Zinc finger and BTB domain containing 38"/>
    <property type="match status" value="1"/>
</dbReference>
<dbReference type="SMART" id="SM00225">
    <property type="entry name" value="BTB"/>
    <property type="match status" value="1"/>
</dbReference>
<evidence type="ECO:0000256" key="5">
    <source>
        <dbReference type="ARBA" id="ARBA00022771"/>
    </source>
</evidence>
<dbReference type="InterPro" id="IPR036236">
    <property type="entry name" value="Znf_C2H2_sf"/>
</dbReference>
<dbReference type="PROSITE" id="PS00028">
    <property type="entry name" value="ZINC_FINGER_C2H2_1"/>
    <property type="match status" value="3"/>
</dbReference>
<dbReference type="PANTHER" id="PTHR46105:SF27">
    <property type="entry name" value="TRANSCRIPTIONAL REGULATOR KAISO"/>
    <property type="match status" value="1"/>
</dbReference>
<dbReference type="PROSITE" id="PS50157">
    <property type="entry name" value="ZINC_FINGER_C2H2_2"/>
    <property type="match status" value="3"/>
</dbReference>
<proteinExistence type="predicted"/>
<evidence type="ECO:0000259" key="14">
    <source>
        <dbReference type="PROSITE" id="PS50157"/>
    </source>
</evidence>
<dbReference type="PROSITE" id="PS50097">
    <property type="entry name" value="BTB"/>
    <property type="match status" value="1"/>
</dbReference>
<keyword evidence="2" id="KW-0678">Repressor</keyword>
<evidence type="ECO:0000256" key="8">
    <source>
        <dbReference type="ARBA" id="ARBA00023125"/>
    </source>
</evidence>
<evidence type="ECO:0000256" key="2">
    <source>
        <dbReference type="ARBA" id="ARBA00022491"/>
    </source>
</evidence>
<keyword evidence="5 11" id="KW-0863">Zinc-finger</keyword>
<feature type="compositionally biased region" description="Polar residues" evidence="12">
    <location>
        <begin position="224"/>
        <end position="235"/>
    </location>
</feature>
<evidence type="ECO:0000313" key="15">
    <source>
        <dbReference type="EMBL" id="KPP66116.1"/>
    </source>
</evidence>
<dbReference type="SUPFAM" id="SSF54695">
    <property type="entry name" value="POZ domain"/>
    <property type="match status" value="1"/>
</dbReference>
<evidence type="ECO:0000256" key="9">
    <source>
        <dbReference type="ARBA" id="ARBA00023163"/>
    </source>
</evidence>
<dbReference type="GO" id="GO:0000981">
    <property type="term" value="F:DNA-binding transcription factor activity, RNA polymerase II-specific"/>
    <property type="evidence" value="ECO:0007669"/>
    <property type="project" value="TreeGrafter"/>
</dbReference>
<evidence type="ECO:0000256" key="10">
    <source>
        <dbReference type="ARBA" id="ARBA00023242"/>
    </source>
</evidence>
<dbReference type="GO" id="GO:0005634">
    <property type="term" value="C:nucleus"/>
    <property type="evidence" value="ECO:0007669"/>
    <property type="project" value="UniProtKB-SubCell"/>
</dbReference>
<feature type="domain" description="BTB" evidence="13">
    <location>
        <begin position="32"/>
        <end position="90"/>
    </location>
</feature>
<dbReference type="Gene3D" id="3.30.710.10">
    <property type="entry name" value="Potassium Channel Kv1.1, Chain A"/>
    <property type="match status" value="1"/>
</dbReference>
<dbReference type="Proteomes" id="UP000034805">
    <property type="component" value="Unassembled WGS sequence"/>
</dbReference>
<dbReference type="InterPro" id="IPR011333">
    <property type="entry name" value="SKP1/BTB/POZ_sf"/>
</dbReference>
<dbReference type="Pfam" id="PF00651">
    <property type="entry name" value="BTB"/>
    <property type="match status" value="1"/>
</dbReference>